<dbReference type="Gene3D" id="1.10.260.40">
    <property type="entry name" value="lambda repressor-like DNA-binding domains"/>
    <property type="match status" value="1"/>
</dbReference>
<evidence type="ECO:0000313" key="4">
    <source>
        <dbReference type="Proteomes" id="UP000546642"/>
    </source>
</evidence>
<dbReference type="CDD" id="cd00093">
    <property type="entry name" value="HTH_XRE"/>
    <property type="match status" value="1"/>
</dbReference>
<dbReference type="RefSeq" id="WP_184077456.1">
    <property type="nucleotide sequence ID" value="NZ_JACHDS010000001.1"/>
</dbReference>
<evidence type="ECO:0000313" key="3">
    <source>
        <dbReference type="EMBL" id="MBB6173822.1"/>
    </source>
</evidence>
<name>A0A7X0D6R2_9ACTN</name>
<accession>A0A7X0D6R2</accession>
<dbReference type="Proteomes" id="UP000546642">
    <property type="component" value="Unassembled WGS sequence"/>
</dbReference>
<dbReference type="GO" id="GO:0003677">
    <property type="term" value="F:DNA binding"/>
    <property type="evidence" value="ECO:0007669"/>
    <property type="project" value="UniProtKB-KW"/>
</dbReference>
<dbReference type="PROSITE" id="PS50943">
    <property type="entry name" value="HTH_CROC1"/>
    <property type="match status" value="1"/>
</dbReference>
<feature type="compositionally biased region" description="Polar residues" evidence="1">
    <location>
        <begin position="107"/>
        <end position="120"/>
    </location>
</feature>
<dbReference type="AlphaFoldDB" id="A0A7X0D6R2"/>
<feature type="region of interest" description="Disordered" evidence="1">
    <location>
        <begin position="99"/>
        <end position="120"/>
    </location>
</feature>
<keyword evidence="3" id="KW-0238">DNA-binding</keyword>
<evidence type="ECO:0000259" key="2">
    <source>
        <dbReference type="PROSITE" id="PS50943"/>
    </source>
</evidence>
<dbReference type="EMBL" id="JACHDS010000001">
    <property type="protein sequence ID" value="MBB6173822.1"/>
    <property type="molecule type" value="Genomic_DNA"/>
</dbReference>
<comment type="caution">
    <text evidence="3">The sequence shown here is derived from an EMBL/GenBank/DDBJ whole genome shotgun (WGS) entry which is preliminary data.</text>
</comment>
<organism evidence="3 4">
    <name type="scientific">Nocardiopsis mwathae</name>
    <dbReference type="NCBI Taxonomy" id="1472723"/>
    <lineage>
        <taxon>Bacteria</taxon>
        <taxon>Bacillati</taxon>
        <taxon>Actinomycetota</taxon>
        <taxon>Actinomycetes</taxon>
        <taxon>Streptosporangiales</taxon>
        <taxon>Nocardiopsidaceae</taxon>
        <taxon>Nocardiopsis</taxon>
    </lineage>
</organism>
<sequence length="120" mass="12838">MHSAFWDDHKRDLSDPEYAREFAAESARVRTIDTIINAIDDARVAAGMSKAELARAIGSDAAVVRRLLSSSKANPTLGTLAEVAAALGMKVVLEPMTPEEREAVTKPMTQGGKSQQVISA</sequence>
<evidence type="ECO:0000256" key="1">
    <source>
        <dbReference type="SAM" id="MobiDB-lite"/>
    </source>
</evidence>
<reference evidence="3 4" key="1">
    <citation type="submission" date="2020-08" db="EMBL/GenBank/DDBJ databases">
        <title>Sequencing the genomes of 1000 actinobacteria strains.</title>
        <authorList>
            <person name="Klenk H.-P."/>
        </authorList>
    </citation>
    <scope>NUCLEOTIDE SEQUENCE [LARGE SCALE GENOMIC DNA]</scope>
    <source>
        <strain evidence="3 4">DSM 46659</strain>
    </source>
</reference>
<protein>
    <submittedName>
        <fullName evidence="3">DNA-binding phage protein</fullName>
    </submittedName>
</protein>
<dbReference type="InterPro" id="IPR001387">
    <property type="entry name" value="Cro/C1-type_HTH"/>
</dbReference>
<gene>
    <name evidence="3" type="ORF">HNR23_003882</name>
</gene>
<dbReference type="Pfam" id="PF01381">
    <property type="entry name" value="HTH_3"/>
    <property type="match status" value="1"/>
</dbReference>
<feature type="domain" description="HTH cro/C1-type" evidence="2">
    <location>
        <begin position="39"/>
        <end position="93"/>
    </location>
</feature>
<proteinExistence type="predicted"/>
<keyword evidence="4" id="KW-1185">Reference proteome</keyword>
<dbReference type="SUPFAM" id="SSF47413">
    <property type="entry name" value="lambda repressor-like DNA-binding domains"/>
    <property type="match status" value="1"/>
</dbReference>
<dbReference type="SMART" id="SM00530">
    <property type="entry name" value="HTH_XRE"/>
    <property type="match status" value="1"/>
</dbReference>
<dbReference type="InterPro" id="IPR010982">
    <property type="entry name" value="Lambda_DNA-bd_dom_sf"/>
</dbReference>